<reference evidence="5" key="1">
    <citation type="submission" date="2025-08" db="UniProtKB">
        <authorList>
            <consortium name="RefSeq"/>
        </authorList>
    </citation>
    <scope>IDENTIFICATION</scope>
    <source>
        <tissue evidence="5">Entire body</tissue>
    </source>
</reference>
<evidence type="ECO:0000256" key="2">
    <source>
        <dbReference type="ARBA" id="ARBA00022966"/>
    </source>
</evidence>
<keyword evidence="4" id="KW-1185">Reference proteome</keyword>
<keyword evidence="1 3" id="KW-0732">Signal</keyword>
<dbReference type="OrthoDB" id="6736370at2759"/>
<evidence type="ECO:0000256" key="1">
    <source>
        <dbReference type="ARBA" id="ARBA00022729"/>
    </source>
</evidence>
<proteinExistence type="predicted"/>
<dbReference type="GeneID" id="112905007"/>
<dbReference type="AlphaFoldDB" id="A0A7F5R8J0"/>
<evidence type="ECO:0000313" key="5">
    <source>
        <dbReference type="RefSeq" id="XP_025832279.1"/>
    </source>
</evidence>
<keyword evidence="2" id="KW-0882">Thioester bond</keyword>
<evidence type="ECO:0000256" key="3">
    <source>
        <dbReference type="SAM" id="SignalP"/>
    </source>
</evidence>
<feature type="signal peptide" evidence="3">
    <location>
        <begin position="1"/>
        <end position="18"/>
    </location>
</feature>
<dbReference type="PANTHER" id="PTHR11412:SF136">
    <property type="entry name" value="CD109 ANTIGEN"/>
    <property type="match status" value="1"/>
</dbReference>
<dbReference type="Gene3D" id="2.60.40.1930">
    <property type="match status" value="1"/>
</dbReference>
<dbReference type="Proteomes" id="UP000192223">
    <property type="component" value="Unplaced"/>
</dbReference>
<dbReference type="PANTHER" id="PTHR11412">
    <property type="entry name" value="MACROGLOBULIN / COMPLEMENT"/>
    <property type="match status" value="1"/>
</dbReference>
<sequence>MEVLLVLQLVLFFGLSRCEDCSKGFSVVVPKVAVPGKTTAVFVTLQGESITTERPFNITLRLTQNQSEDGGGRSIEATQTITNRGIFPLEIPSEASGSYVLHTFLNCTTTNVSSSSTCPLQSASNLKIVSPTRAVIIRPAKRAYKPEEVVIFWVLALDHDLQIASDVVGEISVKDPAGSKVALWGQVPLDEGSIPGKGVATVTIFLINVRLSLMWKVKSKINSPTLN</sequence>
<dbReference type="InParanoid" id="A0A7F5R8J0"/>
<accession>A0A7F5R8J0</accession>
<organism evidence="4 5">
    <name type="scientific">Agrilus planipennis</name>
    <name type="common">Emerald ash borer</name>
    <name type="synonym">Agrilus marcopoli</name>
    <dbReference type="NCBI Taxonomy" id="224129"/>
    <lineage>
        <taxon>Eukaryota</taxon>
        <taxon>Metazoa</taxon>
        <taxon>Ecdysozoa</taxon>
        <taxon>Arthropoda</taxon>
        <taxon>Hexapoda</taxon>
        <taxon>Insecta</taxon>
        <taxon>Pterygota</taxon>
        <taxon>Neoptera</taxon>
        <taxon>Endopterygota</taxon>
        <taxon>Coleoptera</taxon>
        <taxon>Polyphaga</taxon>
        <taxon>Elateriformia</taxon>
        <taxon>Buprestoidea</taxon>
        <taxon>Buprestidae</taxon>
        <taxon>Agrilinae</taxon>
        <taxon>Agrilus</taxon>
    </lineage>
</organism>
<evidence type="ECO:0000313" key="4">
    <source>
        <dbReference type="Proteomes" id="UP000192223"/>
    </source>
</evidence>
<protein>
    <submittedName>
        <fullName evidence="5">Uncharacterized protein LOC112905007</fullName>
    </submittedName>
</protein>
<name>A0A7F5R8J0_AGRPL</name>
<dbReference type="InterPro" id="IPR050473">
    <property type="entry name" value="A2M/Complement_sys"/>
</dbReference>
<feature type="chain" id="PRO_5028938965" evidence="3">
    <location>
        <begin position="19"/>
        <end position="227"/>
    </location>
</feature>
<dbReference type="RefSeq" id="XP_025832279.1">
    <property type="nucleotide sequence ID" value="XM_025976494.1"/>
</dbReference>
<gene>
    <name evidence="5" type="primary">LOC112905007</name>
</gene>
<dbReference type="KEGG" id="apln:112905007"/>